<dbReference type="eggNOG" id="ENOG502S3HZ">
    <property type="taxonomic scope" value="Eukaryota"/>
</dbReference>
<dbReference type="EMBL" id="JH767143">
    <property type="protein sequence ID" value="EQC37683.1"/>
    <property type="molecule type" value="Genomic_DNA"/>
</dbReference>
<dbReference type="RefSeq" id="XP_008608616.1">
    <property type="nucleotide sequence ID" value="XM_008610394.1"/>
</dbReference>
<name>T0RYL7_SAPDV</name>
<dbReference type="InParanoid" id="T0RYL7"/>
<sequence>MDTTLMEEELMAQRDVAKLIVHELRSEVEAYKARVRTMERRLELSETKRIQVTAVARRAKAKIAAHERSTYHEILLLLLGGIIGGFFGWCLGLVVLVLDGPPALAFLLMGPSLACGVILGVACLVAHRKRHEWRQETNAMAQSTKHLRPTSHRIVHRDAPLWRSTLQTAMQLTRSVISYFYNGHA</sequence>
<dbReference type="AlphaFoldDB" id="T0RYL7"/>
<evidence type="ECO:0000256" key="2">
    <source>
        <dbReference type="SAM" id="Phobius"/>
    </source>
</evidence>
<keyword evidence="4" id="KW-1185">Reference proteome</keyword>
<gene>
    <name evidence="3" type="ORF">SDRG_04713</name>
</gene>
<keyword evidence="2" id="KW-0472">Membrane</keyword>
<organism evidence="3 4">
    <name type="scientific">Saprolegnia diclina (strain VS20)</name>
    <dbReference type="NCBI Taxonomy" id="1156394"/>
    <lineage>
        <taxon>Eukaryota</taxon>
        <taxon>Sar</taxon>
        <taxon>Stramenopiles</taxon>
        <taxon>Oomycota</taxon>
        <taxon>Saprolegniomycetes</taxon>
        <taxon>Saprolegniales</taxon>
        <taxon>Saprolegniaceae</taxon>
        <taxon>Saprolegnia</taxon>
    </lineage>
</organism>
<dbReference type="Proteomes" id="UP000030762">
    <property type="component" value="Unassembled WGS sequence"/>
</dbReference>
<feature type="coiled-coil region" evidence="1">
    <location>
        <begin position="21"/>
        <end position="48"/>
    </location>
</feature>
<feature type="transmembrane region" description="Helical" evidence="2">
    <location>
        <begin position="104"/>
        <end position="126"/>
    </location>
</feature>
<feature type="transmembrane region" description="Helical" evidence="2">
    <location>
        <begin position="74"/>
        <end position="98"/>
    </location>
</feature>
<dbReference type="GeneID" id="19945440"/>
<dbReference type="OrthoDB" id="77169at2759"/>
<keyword evidence="1" id="KW-0175">Coiled coil</keyword>
<reference evidence="3 4" key="1">
    <citation type="submission" date="2012-04" db="EMBL/GenBank/DDBJ databases">
        <title>The Genome Sequence of Saprolegnia declina VS20.</title>
        <authorList>
            <consortium name="The Broad Institute Genome Sequencing Platform"/>
            <person name="Russ C."/>
            <person name="Nusbaum C."/>
            <person name="Tyler B."/>
            <person name="van West P."/>
            <person name="Dieguez-Uribeondo J."/>
            <person name="de Bruijn I."/>
            <person name="Tripathy S."/>
            <person name="Jiang R."/>
            <person name="Young S.K."/>
            <person name="Zeng Q."/>
            <person name="Gargeya S."/>
            <person name="Fitzgerald M."/>
            <person name="Haas B."/>
            <person name="Abouelleil A."/>
            <person name="Alvarado L."/>
            <person name="Arachchi H.M."/>
            <person name="Berlin A."/>
            <person name="Chapman S.B."/>
            <person name="Goldberg J."/>
            <person name="Griggs A."/>
            <person name="Gujja S."/>
            <person name="Hansen M."/>
            <person name="Howarth C."/>
            <person name="Imamovic A."/>
            <person name="Larimer J."/>
            <person name="McCowen C."/>
            <person name="Montmayeur A."/>
            <person name="Murphy C."/>
            <person name="Neiman D."/>
            <person name="Pearson M."/>
            <person name="Priest M."/>
            <person name="Roberts A."/>
            <person name="Saif S."/>
            <person name="Shea T."/>
            <person name="Sisk P."/>
            <person name="Sykes S."/>
            <person name="Wortman J."/>
            <person name="Nusbaum C."/>
            <person name="Birren B."/>
        </authorList>
    </citation>
    <scope>NUCLEOTIDE SEQUENCE [LARGE SCALE GENOMIC DNA]</scope>
    <source>
        <strain evidence="3 4">VS20</strain>
    </source>
</reference>
<accession>T0RYL7</accession>
<proteinExistence type="predicted"/>
<evidence type="ECO:0000256" key="1">
    <source>
        <dbReference type="SAM" id="Coils"/>
    </source>
</evidence>
<evidence type="ECO:0000313" key="4">
    <source>
        <dbReference type="Proteomes" id="UP000030762"/>
    </source>
</evidence>
<protein>
    <submittedName>
        <fullName evidence="3">Uncharacterized protein</fullName>
    </submittedName>
</protein>
<dbReference type="OMA" id="YKARVRT"/>
<keyword evidence="2" id="KW-1133">Transmembrane helix</keyword>
<dbReference type="VEuPathDB" id="FungiDB:SDRG_04713"/>
<evidence type="ECO:0000313" key="3">
    <source>
        <dbReference type="EMBL" id="EQC37683.1"/>
    </source>
</evidence>
<keyword evidence="2" id="KW-0812">Transmembrane</keyword>